<dbReference type="Pfam" id="PF06114">
    <property type="entry name" value="Peptidase_M78"/>
    <property type="match status" value="1"/>
</dbReference>
<gene>
    <name evidence="2" type="ORF">SAMN04487885_13722</name>
</gene>
<dbReference type="EMBL" id="FOOE01000037">
    <property type="protein sequence ID" value="SFG24368.1"/>
    <property type="molecule type" value="Genomic_DNA"/>
</dbReference>
<dbReference type="Gene3D" id="1.10.10.2910">
    <property type="match status" value="1"/>
</dbReference>
<dbReference type="RefSeq" id="WP_074846658.1">
    <property type="nucleotide sequence ID" value="NZ_FOOE01000037.1"/>
</dbReference>
<dbReference type="OrthoDB" id="9816277at2"/>
<evidence type="ECO:0000259" key="1">
    <source>
        <dbReference type="Pfam" id="PF06114"/>
    </source>
</evidence>
<dbReference type="eggNOG" id="COG2856">
    <property type="taxonomic scope" value="Bacteria"/>
</dbReference>
<protein>
    <recommendedName>
        <fullName evidence="1">IrrE N-terminal-like domain-containing protein</fullName>
    </recommendedName>
</protein>
<sequence>MIWINDIVDGIIDMYNTNSPYELCRHLNIRIQKLEKNSYLLNGNDSIYYRNYYGHEVIFIRNDLYGYDEEFKLRHELGHAILHTSIPSSQYINYGKLERQANYFALALKGVRFDLIKNEIEGMTLEQIASYIEVPYEPLSQLTSL</sequence>
<feature type="domain" description="IrrE N-terminal-like" evidence="1">
    <location>
        <begin position="25"/>
        <end position="137"/>
    </location>
</feature>
<dbReference type="InterPro" id="IPR010359">
    <property type="entry name" value="IrrE_HExxH"/>
</dbReference>
<proteinExistence type="predicted"/>
<reference evidence="2 3" key="1">
    <citation type="submission" date="2016-10" db="EMBL/GenBank/DDBJ databases">
        <authorList>
            <person name="de Groot N.N."/>
        </authorList>
    </citation>
    <scope>NUCLEOTIDE SEQUENCE [LARGE SCALE GENOMIC DNA]</scope>
    <source>
        <strain evidence="2 3">NLAE-zl-G419</strain>
    </source>
</reference>
<name>A0A1I2Q7U2_9CLOT</name>
<dbReference type="Proteomes" id="UP000182135">
    <property type="component" value="Unassembled WGS sequence"/>
</dbReference>
<dbReference type="AlphaFoldDB" id="A0A1I2Q7U2"/>
<organism evidence="2 3">
    <name type="scientific">Clostridium cadaveris</name>
    <dbReference type="NCBI Taxonomy" id="1529"/>
    <lineage>
        <taxon>Bacteria</taxon>
        <taxon>Bacillati</taxon>
        <taxon>Bacillota</taxon>
        <taxon>Clostridia</taxon>
        <taxon>Eubacteriales</taxon>
        <taxon>Clostridiaceae</taxon>
        <taxon>Clostridium</taxon>
    </lineage>
</organism>
<evidence type="ECO:0000313" key="3">
    <source>
        <dbReference type="Proteomes" id="UP000182135"/>
    </source>
</evidence>
<keyword evidence="3" id="KW-1185">Reference proteome</keyword>
<dbReference type="STRING" id="1529.SAMN04487885_13722"/>
<evidence type="ECO:0000313" key="2">
    <source>
        <dbReference type="EMBL" id="SFG24368.1"/>
    </source>
</evidence>
<accession>A0A1I2Q7U2</accession>